<protein>
    <submittedName>
        <fullName evidence="1">Uncharacterized protein</fullName>
    </submittedName>
</protein>
<accession>A0A9W6S2T8</accession>
<dbReference type="RefSeq" id="WP_285573817.1">
    <property type="nucleotide sequence ID" value="NZ_BSTK01000005.1"/>
</dbReference>
<name>A0A9W6S2T8_9ACTN</name>
<gene>
    <name evidence="1" type="ORF">Airi02_041070</name>
</gene>
<sequence length="234" mass="24043">MTTMPETTALPEETGPDVINVSLRECRLVGYRVLWHHGAPAGAIPAIVDAVVAAEAAGLEGLRVLHADGAAIGATAARPVTYTRTGNELVIDAAGKHALAAVPDIVDLAAALGDAAVLVTAAERDELLAVLPHVAPDHGLALAPDGPGRFRCRPAAPSYEGSGLPSAAGILHDGTDVPADLWWALFHLGNLALTPDSPVSRRHTGRSVFDAQGRIVGELGEDAQEPDAATPATR</sequence>
<comment type="caution">
    <text evidence="1">The sequence shown here is derived from an EMBL/GenBank/DDBJ whole genome shotgun (WGS) entry which is preliminary data.</text>
</comment>
<dbReference type="Proteomes" id="UP001165074">
    <property type="component" value="Unassembled WGS sequence"/>
</dbReference>
<evidence type="ECO:0000313" key="1">
    <source>
        <dbReference type="EMBL" id="GLY86178.1"/>
    </source>
</evidence>
<organism evidence="1 2">
    <name type="scientific">Actinoallomurus iriomotensis</name>
    <dbReference type="NCBI Taxonomy" id="478107"/>
    <lineage>
        <taxon>Bacteria</taxon>
        <taxon>Bacillati</taxon>
        <taxon>Actinomycetota</taxon>
        <taxon>Actinomycetes</taxon>
        <taxon>Streptosporangiales</taxon>
        <taxon>Thermomonosporaceae</taxon>
        <taxon>Actinoallomurus</taxon>
    </lineage>
</organism>
<reference evidence="1" key="1">
    <citation type="submission" date="2023-03" db="EMBL/GenBank/DDBJ databases">
        <title>Actinoallomurus iriomotensis NBRC 103684.</title>
        <authorList>
            <person name="Ichikawa N."/>
            <person name="Sato H."/>
            <person name="Tonouchi N."/>
        </authorList>
    </citation>
    <scope>NUCLEOTIDE SEQUENCE</scope>
    <source>
        <strain evidence="1">NBRC 103684</strain>
    </source>
</reference>
<evidence type="ECO:0000313" key="2">
    <source>
        <dbReference type="Proteomes" id="UP001165074"/>
    </source>
</evidence>
<dbReference type="EMBL" id="BSTK01000005">
    <property type="protein sequence ID" value="GLY86178.1"/>
    <property type="molecule type" value="Genomic_DNA"/>
</dbReference>
<proteinExistence type="predicted"/>
<keyword evidence="2" id="KW-1185">Reference proteome</keyword>
<dbReference type="AlphaFoldDB" id="A0A9W6S2T8"/>